<keyword evidence="1" id="KW-1133">Transmembrane helix</keyword>
<comment type="caution">
    <text evidence="2">The sequence shown here is derived from an EMBL/GenBank/DDBJ whole genome shotgun (WGS) entry which is preliminary data.</text>
</comment>
<proteinExistence type="predicted"/>
<dbReference type="Proteomes" id="UP001519328">
    <property type="component" value="Unassembled WGS sequence"/>
</dbReference>
<keyword evidence="1" id="KW-0472">Membrane</keyword>
<evidence type="ECO:0000313" key="2">
    <source>
        <dbReference type="EMBL" id="MBP1948919.1"/>
    </source>
</evidence>
<feature type="transmembrane region" description="Helical" evidence="1">
    <location>
        <begin position="41"/>
        <end position="58"/>
    </location>
</feature>
<reference evidence="2 3" key="1">
    <citation type="submission" date="2021-03" db="EMBL/GenBank/DDBJ databases">
        <title>Genomic Encyclopedia of Type Strains, Phase IV (KMG-IV): sequencing the most valuable type-strain genomes for metagenomic binning, comparative biology and taxonomic classification.</title>
        <authorList>
            <person name="Goeker M."/>
        </authorList>
    </citation>
    <scope>NUCLEOTIDE SEQUENCE [LARGE SCALE GENOMIC DNA]</scope>
    <source>
        <strain evidence="2 3">DSM 21085</strain>
    </source>
</reference>
<keyword evidence="1" id="KW-0812">Transmembrane</keyword>
<sequence length="59" mass="6297">MVGILLAALYAPLFTSSINNGADFGLAAILFGLLHFWETPAWLIIIIGVIVGTGISYIF</sequence>
<dbReference type="EMBL" id="JAGGKK010000008">
    <property type="protein sequence ID" value="MBP1948919.1"/>
    <property type="molecule type" value="Genomic_DNA"/>
</dbReference>
<protein>
    <submittedName>
        <fullName evidence="2">Uncharacterized membrane protein (DUF106 family)</fullName>
    </submittedName>
</protein>
<accession>A0ABS4HDV8</accession>
<keyword evidence="3" id="KW-1185">Reference proteome</keyword>
<organism evidence="2 3">
    <name type="scientific">Virgibacillus litoralis</name>
    <dbReference type="NCBI Taxonomy" id="578221"/>
    <lineage>
        <taxon>Bacteria</taxon>
        <taxon>Bacillati</taxon>
        <taxon>Bacillota</taxon>
        <taxon>Bacilli</taxon>
        <taxon>Bacillales</taxon>
        <taxon>Bacillaceae</taxon>
        <taxon>Virgibacillus</taxon>
    </lineage>
</organism>
<evidence type="ECO:0000313" key="3">
    <source>
        <dbReference type="Proteomes" id="UP001519328"/>
    </source>
</evidence>
<gene>
    <name evidence="2" type="ORF">J2Z82_001856</name>
</gene>
<name>A0ABS4HDV8_9BACI</name>
<evidence type="ECO:0000256" key="1">
    <source>
        <dbReference type="SAM" id="Phobius"/>
    </source>
</evidence>